<dbReference type="SMART" id="SM00866">
    <property type="entry name" value="UTRA"/>
    <property type="match status" value="1"/>
</dbReference>
<dbReference type="GO" id="GO:0003700">
    <property type="term" value="F:DNA-binding transcription factor activity"/>
    <property type="evidence" value="ECO:0007669"/>
    <property type="project" value="InterPro"/>
</dbReference>
<dbReference type="Gene3D" id="1.10.10.10">
    <property type="entry name" value="Winged helix-like DNA-binding domain superfamily/Winged helix DNA-binding domain"/>
    <property type="match status" value="1"/>
</dbReference>
<dbReference type="PANTHER" id="PTHR44846">
    <property type="entry name" value="MANNOSYL-D-GLYCERATE TRANSPORT/METABOLISM SYSTEM REPRESSOR MNGR-RELATED"/>
    <property type="match status" value="1"/>
</dbReference>
<keyword evidence="6" id="KW-1185">Reference proteome</keyword>
<reference evidence="5 6" key="1">
    <citation type="submission" date="2011-04" db="EMBL/GenBank/DDBJ databases">
        <authorList>
            <person name="Muzny D."/>
            <person name="Qin X."/>
            <person name="Deng J."/>
            <person name="Jiang H."/>
            <person name="Liu Y."/>
            <person name="Qu J."/>
            <person name="Song X.-Z."/>
            <person name="Zhang L."/>
            <person name="Thornton R."/>
            <person name="Coyle M."/>
            <person name="Francisco L."/>
            <person name="Jackson L."/>
            <person name="Javaid M."/>
            <person name="Korchina V."/>
            <person name="Kovar C."/>
            <person name="Mata R."/>
            <person name="Mathew T."/>
            <person name="Ngo R."/>
            <person name="Nguyen L."/>
            <person name="Nguyen N."/>
            <person name="Okwuonu G."/>
            <person name="Ongeri F."/>
            <person name="Pham C."/>
            <person name="Simmons D."/>
            <person name="Wilczek-Boney K."/>
            <person name="Hale W."/>
            <person name="Jakkamsetti A."/>
            <person name="Pham P."/>
            <person name="Ruth R."/>
            <person name="San Lucas F."/>
            <person name="Warren J."/>
            <person name="Zhang J."/>
            <person name="Zhao Z."/>
            <person name="Zhou C."/>
            <person name="Zhu D."/>
            <person name="Lee S."/>
            <person name="Bess C."/>
            <person name="Blankenburg K."/>
            <person name="Forbes L."/>
            <person name="Fu Q."/>
            <person name="Gubbala S."/>
            <person name="Hirani K."/>
            <person name="Jayaseelan J.C."/>
            <person name="Lara F."/>
            <person name="Munidasa M."/>
            <person name="Palculict T."/>
            <person name="Patil S."/>
            <person name="Pu L.-L."/>
            <person name="Saada N."/>
            <person name="Tang L."/>
            <person name="Weissenberger G."/>
            <person name="Zhu Y."/>
            <person name="Hemphill L."/>
            <person name="Shang Y."/>
            <person name="Youmans B."/>
            <person name="Ayvaz T."/>
            <person name="Ross M."/>
            <person name="Santibanez J."/>
            <person name="Aqrawi P."/>
            <person name="Gross S."/>
            <person name="Joshi V."/>
            <person name="Fowler G."/>
            <person name="Nazareth L."/>
            <person name="Reid J."/>
            <person name="Worley K."/>
            <person name="Petrosino J."/>
            <person name="Highlander S."/>
            <person name="Gibbs R."/>
        </authorList>
    </citation>
    <scope>NUCLEOTIDE SEQUENCE [LARGE SCALE GENOMIC DNA]</scope>
    <source>
        <strain evidence="5 6">DSM 2778</strain>
    </source>
</reference>
<dbReference type="InterPro" id="IPR036390">
    <property type="entry name" value="WH_DNA-bd_sf"/>
</dbReference>
<keyword evidence="3" id="KW-0804">Transcription</keyword>
<dbReference type="Proteomes" id="UP000004067">
    <property type="component" value="Unassembled WGS sequence"/>
</dbReference>
<dbReference type="PANTHER" id="PTHR44846:SF12">
    <property type="entry name" value="HTH-TYPE TRANSCRIPTIONAL REGULATOR TRER"/>
    <property type="match status" value="1"/>
</dbReference>
<evidence type="ECO:0000256" key="3">
    <source>
        <dbReference type="ARBA" id="ARBA00023163"/>
    </source>
</evidence>
<dbReference type="EMBL" id="AFHQ01000033">
    <property type="protein sequence ID" value="EGK59747.1"/>
    <property type="molecule type" value="Genomic_DNA"/>
</dbReference>
<keyword evidence="2" id="KW-0238">DNA-binding</keyword>
<dbReference type="InterPro" id="IPR000524">
    <property type="entry name" value="Tscrpt_reg_HTH_GntR"/>
</dbReference>
<dbReference type="SMART" id="SM00345">
    <property type="entry name" value="HTH_GNTR"/>
    <property type="match status" value="1"/>
</dbReference>
<comment type="caution">
    <text evidence="5">The sequence shown here is derived from an EMBL/GenBank/DDBJ whole genome shotgun (WGS) entry which is preliminary data.</text>
</comment>
<dbReference type="Pfam" id="PF00392">
    <property type="entry name" value="GntR"/>
    <property type="match status" value="1"/>
</dbReference>
<evidence type="ECO:0000313" key="6">
    <source>
        <dbReference type="Proteomes" id="UP000004067"/>
    </source>
</evidence>
<dbReference type="PRINTS" id="PR00035">
    <property type="entry name" value="HTHGNTR"/>
</dbReference>
<proteinExistence type="predicted"/>
<sequence>MYRQERMSRMPAAKFEIIYKDLKQKIEGNIYPAEAVFPSENELTEAYGCSRATLRRALARLIEQGYIQAGQGRRMRVIYQPTEQNEFMIGGIESFREAAARNHFQAVTRVIHFAEGVVDEKTSQKTGLPLGSDIYDVRRIRYLDGKALILDINLFLREAVPDLTPEIASRSIYDYIENDLGMVIVTSRRRMTVEYAADLDMHWLEMGDYNCLAVVSGRTYNAEGIQFEYTQSRHHPEYFCFEDTAVRRRSRQVK</sequence>
<dbReference type="GO" id="GO:0003677">
    <property type="term" value="F:DNA binding"/>
    <property type="evidence" value="ECO:0007669"/>
    <property type="project" value="UniProtKB-KW"/>
</dbReference>
<dbReference type="Pfam" id="PF07702">
    <property type="entry name" value="UTRA"/>
    <property type="match status" value="1"/>
</dbReference>
<dbReference type="Gene3D" id="3.40.1410.10">
    <property type="entry name" value="Chorismate lyase-like"/>
    <property type="match status" value="1"/>
</dbReference>
<feature type="domain" description="HTH gntR-type" evidence="4">
    <location>
        <begin position="12"/>
        <end position="80"/>
    </location>
</feature>
<dbReference type="InterPro" id="IPR028978">
    <property type="entry name" value="Chorismate_lyase_/UTRA_dom_sf"/>
</dbReference>
<dbReference type="InterPro" id="IPR011663">
    <property type="entry name" value="UTRA"/>
</dbReference>
<dbReference type="HOGENOM" id="CLU_063236_5_2_9"/>
<protein>
    <submittedName>
        <fullName evidence="5">Trehalose operon transcriptional repressor</fullName>
    </submittedName>
</protein>
<accession>F5RM56</accession>
<dbReference type="InterPro" id="IPR050679">
    <property type="entry name" value="Bact_HTH_transcr_reg"/>
</dbReference>
<dbReference type="eggNOG" id="COG2188">
    <property type="taxonomic scope" value="Bacteria"/>
</dbReference>
<keyword evidence="1" id="KW-0805">Transcription regulation</keyword>
<dbReference type="STRING" id="888060.HMPREF9081_1342"/>
<dbReference type="SUPFAM" id="SSF64288">
    <property type="entry name" value="Chorismate lyase-like"/>
    <property type="match status" value="1"/>
</dbReference>
<dbReference type="CDD" id="cd07377">
    <property type="entry name" value="WHTH_GntR"/>
    <property type="match status" value="1"/>
</dbReference>
<dbReference type="SUPFAM" id="SSF46785">
    <property type="entry name" value="Winged helix' DNA-binding domain"/>
    <property type="match status" value="1"/>
</dbReference>
<evidence type="ECO:0000256" key="2">
    <source>
        <dbReference type="ARBA" id="ARBA00023125"/>
    </source>
</evidence>
<evidence type="ECO:0000256" key="1">
    <source>
        <dbReference type="ARBA" id="ARBA00023015"/>
    </source>
</evidence>
<evidence type="ECO:0000313" key="5">
    <source>
        <dbReference type="EMBL" id="EGK59747.1"/>
    </source>
</evidence>
<organism evidence="5 6">
    <name type="scientific">Centipeda periodontii DSM 2778</name>
    <dbReference type="NCBI Taxonomy" id="888060"/>
    <lineage>
        <taxon>Bacteria</taxon>
        <taxon>Bacillati</taxon>
        <taxon>Bacillota</taxon>
        <taxon>Negativicutes</taxon>
        <taxon>Selenomonadales</taxon>
        <taxon>Selenomonadaceae</taxon>
        <taxon>Centipeda</taxon>
    </lineage>
</organism>
<dbReference type="InterPro" id="IPR036388">
    <property type="entry name" value="WH-like_DNA-bd_sf"/>
</dbReference>
<dbReference type="GO" id="GO:0045892">
    <property type="term" value="P:negative regulation of DNA-templated transcription"/>
    <property type="evidence" value="ECO:0007669"/>
    <property type="project" value="TreeGrafter"/>
</dbReference>
<dbReference type="AlphaFoldDB" id="F5RM56"/>
<name>F5RM56_9FIRM</name>
<evidence type="ECO:0000259" key="4">
    <source>
        <dbReference type="PROSITE" id="PS50949"/>
    </source>
</evidence>
<dbReference type="PROSITE" id="PS50949">
    <property type="entry name" value="HTH_GNTR"/>
    <property type="match status" value="1"/>
</dbReference>
<gene>
    <name evidence="5" type="primary">treR</name>
    <name evidence="5" type="ORF">HMPREF9081_1342</name>
</gene>